<feature type="active site" description="Proton acceptor" evidence="6">
    <location>
        <position position="413"/>
    </location>
</feature>
<dbReference type="InterPro" id="IPR016039">
    <property type="entry name" value="Thiolase-like"/>
</dbReference>
<dbReference type="GO" id="GO:0003985">
    <property type="term" value="F:acetyl-CoA C-acetyltransferase activity"/>
    <property type="evidence" value="ECO:0007669"/>
    <property type="project" value="TreeGrafter"/>
</dbReference>
<dbReference type="EMBL" id="CAJNOT010000290">
    <property type="protein sequence ID" value="CAF0928429.1"/>
    <property type="molecule type" value="Genomic_DNA"/>
</dbReference>
<dbReference type="Proteomes" id="UP000663864">
    <property type="component" value="Unassembled WGS sequence"/>
</dbReference>
<dbReference type="Pfam" id="PF02803">
    <property type="entry name" value="Thiolase_C"/>
    <property type="match status" value="1"/>
</dbReference>
<dbReference type="AlphaFoldDB" id="A0A814BEK3"/>
<dbReference type="PROSITE" id="PS00098">
    <property type="entry name" value="THIOLASE_1"/>
    <property type="match status" value="1"/>
</dbReference>
<dbReference type="InterPro" id="IPR002155">
    <property type="entry name" value="Thiolase"/>
</dbReference>
<evidence type="ECO:0000256" key="3">
    <source>
        <dbReference type="ARBA" id="ARBA00022723"/>
    </source>
</evidence>
<dbReference type="NCBIfam" id="TIGR01930">
    <property type="entry name" value="AcCoA-C-Actrans"/>
    <property type="match status" value="1"/>
</dbReference>
<dbReference type="FunFam" id="3.40.47.10:FF:000007">
    <property type="entry name" value="acetyl-CoA acetyltransferase, mitochondrial"/>
    <property type="match status" value="1"/>
</dbReference>
<evidence type="ECO:0000259" key="8">
    <source>
        <dbReference type="Pfam" id="PF00108"/>
    </source>
</evidence>
<proteinExistence type="inferred from homology"/>
<comment type="similarity">
    <text evidence="1 7">Belongs to the thiolase-like superfamily. Thiolase family.</text>
</comment>
<organism evidence="10 11">
    <name type="scientific">Rotaria sordida</name>
    <dbReference type="NCBI Taxonomy" id="392033"/>
    <lineage>
        <taxon>Eukaryota</taxon>
        <taxon>Metazoa</taxon>
        <taxon>Spiralia</taxon>
        <taxon>Gnathifera</taxon>
        <taxon>Rotifera</taxon>
        <taxon>Eurotatoria</taxon>
        <taxon>Bdelloidea</taxon>
        <taxon>Philodinida</taxon>
        <taxon>Philodinidae</taxon>
        <taxon>Rotaria</taxon>
    </lineage>
</organism>
<evidence type="ECO:0000256" key="4">
    <source>
        <dbReference type="ARBA" id="ARBA00022958"/>
    </source>
</evidence>
<keyword evidence="4" id="KW-0630">Potassium</keyword>
<dbReference type="PANTHER" id="PTHR18919:SF156">
    <property type="entry name" value="ACETYL-COA ACETYLTRANSFERASE, MITOCHONDRIAL"/>
    <property type="match status" value="1"/>
</dbReference>
<evidence type="ECO:0000256" key="7">
    <source>
        <dbReference type="RuleBase" id="RU003557"/>
    </source>
</evidence>
<evidence type="ECO:0000259" key="9">
    <source>
        <dbReference type="Pfam" id="PF02803"/>
    </source>
</evidence>
<reference evidence="10" key="1">
    <citation type="submission" date="2021-02" db="EMBL/GenBank/DDBJ databases">
        <authorList>
            <person name="Nowell W R."/>
        </authorList>
    </citation>
    <scope>NUCLEOTIDE SEQUENCE</scope>
</reference>
<evidence type="ECO:0000313" key="10">
    <source>
        <dbReference type="EMBL" id="CAF0928429.1"/>
    </source>
</evidence>
<keyword evidence="2 7" id="KW-0808">Transferase</keyword>
<dbReference type="Gene3D" id="3.40.47.10">
    <property type="match status" value="2"/>
</dbReference>
<evidence type="ECO:0000256" key="2">
    <source>
        <dbReference type="ARBA" id="ARBA00022679"/>
    </source>
</evidence>
<dbReference type="SUPFAM" id="SSF53901">
    <property type="entry name" value="Thiolase-like"/>
    <property type="match status" value="2"/>
</dbReference>
<feature type="active site" description="Acyl-thioester intermediate" evidence="6">
    <location>
        <position position="128"/>
    </location>
</feature>
<dbReference type="PANTHER" id="PTHR18919">
    <property type="entry name" value="ACETYL-COA C-ACYLTRANSFERASE"/>
    <property type="match status" value="1"/>
</dbReference>
<dbReference type="GO" id="GO:0005739">
    <property type="term" value="C:mitochondrion"/>
    <property type="evidence" value="ECO:0007669"/>
    <property type="project" value="TreeGrafter"/>
</dbReference>
<comment type="caution">
    <text evidence="10">The sequence shown here is derived from an EMBL/GenBank/DDBJ whole genome shotgun (WGS) entry which is preliminary data.</text>
</comment>
<keyword evidence="3" id="KW-0479">Metal-binding</keyword>
<dbReference type="Pfam" id="PF00108">
    <property type="entry name" value="Thiolase_N"/>
    <property type="match status" value="1"/>
</dbReference>
<feature type="active site" description="Proton acceptor" evidence="6">
    <location>
        <position position="385"/>
    </location>
</feature>
<keyword evidence="5 7" id="KW-0012">Acyltransferase</keyword>
<sequence length="448" mass="47961">MISRLSFPVSSSFFGSNYTSNFTRILFASKQHRSASSNIQLNEVVIVSAIRTPIGSFRGSLSSIPAAKLGATAIKACLEQAKVPANCVQEVYMGNVLQAGVGQAPARQAVIYAGLPKDTLCTTVNKVCASGMKAIMMASQSLMCGHQDVMLAGGMESMSNVPYYFPRGETSYGSFQMEDGIAKDGVTDAYDQISMGACAEKTAKTEGLSREDQDVYAKRSYERTIKAWKEGIFKDEIIPITVTTKKNETVVDQDEEFKKVNFEKMKTMKSFFVQNGTITVANASKMSDGAAVCLLMTRQAVDALGCKPLARVVAFADAETNPIDFSIAPTMAISKLLKMVNVNKDDIAMWEVNEAFSAVALVNAKLLGISQDKLNIHGGSVGLGHPFGMSGARLVVHLCHSLKKGEKGVAGICNGGGGASIVSLTKHLIDVDVHEAMITARKASSRCK</sequence>
<evidence type="ECO:0000313" key="11">
    <source>
        <dbReference type="Proteomes" id="UP000663864"/>
    </source>
</evidence>
<evidence type="ECO:0000256" key="6">
    <source>
        <dbReference type="PIRSR" id="PIRSR000429-1"/>
    </source>
</evidence>
<protein>
    <submittedName>
        <fullName evidence="10">Uncharacterized protein</fullName>
    </submittedName>
</protein>
<name>A0A814BEK3_9BILA</name>
<dbReference type="CDD" id="cd00751">
    <property type="entry name" value="thiolase"/>
    <property type="match status" value="1"/>
</dbReference>
<dbReference type="PIRSF" id="PIRSF000429">
    <property type="entry name" value="Ac-CoA_Ac_transf"/>
    <property type="match status" value="1"/>
</dbReference>
<evidence type="ECO:0000256" key="1">
    <source>
        <dbReference type="ARBA" id="ARBA00010982"/>
    </source>
</evidence>
<dbReference type="InterPro" id="IPR020615">
    <property type="entry name" value="Thiolase_acyl_enz_int_AS"/>
</dbReference>
<dbReference type="InterPro" id="IPR020616">
    <property type="entry name" value="Thiolase_N"/>
</dbReference>
<dbReference type="InterPro" id="IPR020617">
    <property type="entry name" value="Thiolase_C"/>
</dbReference>
<feature type="domain" description="Thiolase N-terminal" evidence="8">
    <location>
        <begin position="44"/>
        <end position="298"/>
    </location>
</feature>
<dbReference type="GO" id="GO:0046872">
    <property type="term" value="F:metal ion binding"/>
    <property type="evidence" value="ECO:0007669"/>
    <property type="project" value="UniProtKB-KW"/>
</dbReference>
<accession>A0A814BEK3</accession>
<dbReference type="GO" id="GO:0006635">
    <property type="term" value="P:fatty acid beta-oxidation"/>
    <property type="evidence" value="ECO:0007669"/>
    <property type="project" value="TreeGrafter"/>
</dbReference>
<evidence type="ECO:0000256" key="5">
    <source>
        <dbReference type="ARBA" id="ARBA00023315"/>
    </source>
</evidence>
<gene>
    <name evidence="10" type="ORF">ZHD862_LOCUS8795</name>
</gene>
<feature type="domain" description="Thiolase C-terminal" evidence="9">
    <location>
        <begin position="307"/>
        <end position="422"/>
    </location>
</feature>